<dbReference type="OrthoDB" id="195997at2"/>
<keyword evidence="2" id="KW-1185">Reference proteome</keyword>
<sequence>MDQQKPKDAEAKEDLLQKIDPSLTTEIIEKSYSFSTEKWVATVHWIGPDGQISDPLPVWIDKNKFGHLFLQASVITGEILPEYEKKQKLSLCQTLSLFRVNNEEIIPIGSPIWIEIQDRESQKEEIWTAEGSWEASSPLHELRNVYSPFKSFLRYRLDPLSKKLYQFEWPDILILLQRAEPKENKDSTAFSEKILINFK</sequence>
<reference evidence="1 2" key="1">
    <citation type="submission" date="2016-05" db="EMBL/GenBank/DDBJ databases">
        <title>Diversity and Homogeneity among Thermoacidophilic Verrucomicrobia Methanotrophs Linked with Geographical Origin.</title>
        <authorList>
            <person name="Erikstad H.-A."/>
            <person name="Smestad N.B."/>
            <person name="Ceballos R.M."/>
            <person name="Birkeland N.-K."/>
        </authorList>
    </citation>
    <scope>NUCLEOTIDE SEQUENCE [LARGE SCALE GENOMIC DNA]</scope>
    <source>
        <strain evidence="1 2">Phi</strain>
    </source>
</reference>
<dbReference type="AlphaFoldDB" id="A0A4Y8PA57"/>
<dbReference type="EMBL" id="LXQC01000187">
    <property type="protein sequence ID" value="TFE66198.1"/>
    <property type="molecule type" value="Genomic_DNA"/>
</dbReference>
<proteinExistence type="predicted"/>
<dbReference type="Proteomes" id="UP000297713">
    <property type="component" value="Unassembled WGS sequence"/>
</dbReference>
<organism evidence="1 2">
    <name type="scientific">Methylacidiphilum caldifontis</name>
    <dbReference type="NCBI Taxonomy" id="2795386"/>
    <lineage>
        <taxon>Bacteria</taxon>
        <taxon>Pseudomonadati</taxon>
        <taxon>Verrucomicrobiota</taxon>
        <taxon>Methylacidiphilae</taxon>
        <taxon>Methylacidiphilales</taxon>
        <taxon>Methylacidiphilaceae</taxon>
        <taxon>Methylacidiphilum (ex Ratnadevi et al. 2023)</taxon>
    </lineage>
</organism>
<evidence type="ECO:0000313" key="1">
    <source>
        <dbReference type="EMBL" id="TFE66198.1"/>
    </source>
</evidence>
<evidence type="ECO:0000313" key="2">
    <source>
        <dbReference type="Proteomes" id="UP000297713"/>
    </source>
</evidence>
<comment type="caution">
    <text evidence="1">The sequence shown here is derived from an EMBL/GenBank/DDBJ whole genome shotgun (WGS) entry which is preliminary data.</text>
</comment>
<accession>A0A4Y8PA57</accession>
<gene>
    <name evidence="1" type="ORF">A7Q10_02380</name>
</gene>
<dbReference type="RefSeq" id="WP_134440849.1">
    <property type="nucleotide sequence ID" value="NZ_LXQC01000187.1"/>
</dbReference>
<name>A0A4Y8PA57_9BACT</name>
<protein>
    <submittedName>
        <fullName evidence="1">Uncharacterized protein</fullName>
    </submittedName>
</protein>